<feature type="compositionally biased region" description="Acidic residues" evidence="1">
    <location>
        <begin position="384"/>
        <end position="403"/>
    </location>
</feature>
<reference evidence="3" key="1">
    <citation type="journal article" date="2014" name="Genome Announc.">
        <title>Draft genome sequence of the plant-pathogenic soil fungus Rhizoctonia solani anastomosis group 3 strain Rhs1AP.</title>
        <authorList>
            <person name="Cubeta M.A."/>
            <person name="Thomas E."/>
            <person name="Dean R.A."/>
            <person name="Jabaji S."/>
            <person name="Neate S.M."/>
            <person name="Tavantzis S."/>
            <person name="Toda T."/>
            <person name="Vilgalys R."/>
            <person name="Bharathan N."/>
            <person name="Fedorova-Abrams N."/>
            <person name="Pakala S.B."/>
            <person name="Pakala S.M."/>
            <person name="Zafar N."/>
            <person name="Joardar V."/>
            <person name="Losada L."/>
            <person name="Nierman W.C."/>
        </authorList>
    </citation>
    <scope>NUCLEOTIDE SEQUENCE [LARGE SCALE GENOMIC DNA]</scope>
    <source>
        <strain evidence="3">AG-3</strain>
    </source>
</reference>
<feature type="compositionally biased region" description="Low complexity" evidence="1">
    <location>
        <begin position="22"/>
        <end position="31"/>
    </location>
</feature>
<feature type="compositionally biased region" description="Polar residues" evidence="1">
    <location>
        <begin position="32"/>
        <end position="52"/>
    </location>
</feature>
<gene>
    <name evidence="2" type="ORF">RSOL_431850</name>
</gene>
<sequence>MPPPGIDQATWEQFLAFQEFQAASKAKQAKSGSNPKSNTRDSTPNQPLNLTNAAEEESMDTRPVGARLSVAPQLLTKLLKVNHRPLVSPLPSRILQKARVKLIECPRAARQLPLTTPKLIQGLPANHEAPSPPVQPLTPFLDGRSRRSALDPQLSPTTRLLICPLDYQRLRRLLHQTPGPSKNRDTLFSAKANLLPPHPYDTCPTSYKQVPKRGVRHTIMVNGNQEIQRTPIERLITHKAKYRYVREHGHLFGDRHNCYFNPYSHGPVNEANYKRIEKPPGFQVGRRGSDTKPIHELTGLHGDYDYRLDIAISTRTKIYNYMLNRYEFLYHFRDEWGENNWAIDAFCISSLASNSSYVRAGNDKANIYLKQNESGPRGQIEAAGDGDDEDDPRESSDGYEDDYALNARAKRDASSAAPSFHSTTANRRSRTSESSSKARRGYDDNPRPRKKQRQDLEELSSSPVTLPPEPTA</sequence>
<dbReference type="EMBL" id="JATN01000314">
    <property type="protein sequence ID" value="EUC63860.1"/>
    <property type="molecule type" value="Genomic_DNA"/>
</dbReference>
<dbReference type="OrthoDB" id="3268822at2759"/>
<comment type="caution">
    <text evidence="2">The sequence shown here is derived from an EMBL/GenBank/DDBJ whole genome shotgun (WGS) entry which is preliminary data.</text>
</comment>
<proteinExistence type="predicted"/>
<evidence type="ECO:0000256" key="1">
    <source>
        <dbReference type="SAM" id="MobiDB-lite"/>
    </source>
</evidence>
<evidence type="ECO:0000313" key="3">
    <source>
        <dbReference type="Proteomes" id="UP000030108"/>
    </source>
</evidence>
<dbReference type="AlphaFoldDB" id="X8JIU6"/>
<feature type="region of interest" description="Disordered" evidence="1">
    <location>
        <begin position="370"/>
        <end position="472"/>
    </location>
</feature>
<feature type="compositionally biased region" description="Polar residues" evidence="1">
    <location>
        <begin position="416"/>
        <end position="426"/>
    </location>
</feature>
<name>X8JIU6_9AGAM</name>
<organism evidence="2 3">
    <name type="scientific">Rhizoctonia solani AG-3 Rhs1AP</name>
    <dbReference type="NCBI Taxonomy" id="1086054"/>
    <lineage>
        <taxon>Eukaryota</taxon>
        <taxon>Fungi</taxon>
        <taxon>Dikarya</taxon>
        <taxon>Basidiomycota</taxon>
        <taxon>Agaricomycotina</taxon>
        <taxon>Agaricomycetes</taxon>
        <taxon>Cantharellales</taxon>
        <taxon>Ceratobasidiaceae</taxon>
        <taxon>Rhizoctonia</taxon>
    </lineage>
</organism>
<protein>
    <submittedName>
        <fullName evidence="2">Uncharacterized protein</fullName>
    </submittedName>
</protein>
<feature type="region of interest" description="Disordered" evidence="1">
    <location>
        <begin position="22"/>
        <end position="62"/>
    </location>
</feature>
<dbReference type="Proteomes" id="UP000030108">
    <property type="component" value="Unassembled WGS sequence"/>
</dbReference>
<evidence type="ECO:0000313" key="2">
    <source>
        <dbReference type="EMBL" id="EUC63860.1"/>
    </source>
</evidence>
<accession>X8JIU6</accession>